<dbReference type="EMBL" id="JAPDRK010000002">
    <property type="protein sequence ID" value="KAJ9615204.1"/>
    <property type="molecule type" value="Genomic_DNA"/>
</dbReference>
<feature type="region of interest" description="Disordered" evidence="1">
    <location>
        <begin position="35"/>
        <end position="204"/>
    </location>
</feature>
<accession>A0AA39CNX1</accession>
<organism evidence="2 3">
    <name type="scientific">Cladophialophora chaetospira</name>
    <dbReference type="NCBI Taxonomy" id="386627"/>
    <lineage>
        <taxon>Eukaryota</taxon>
        <taxon>Fungi</taxon>
        <taxon>Dikarya</taxon>
        <taxon>Ascomycota</taxon>
        <taxon>Pezizomycotina</taxon>
        <taxon>Eurotiomycetes</taxon>
        <taxon>Chaetothyriomycetidae</taxon>
        <taxon>Chaetothyriales</taxon>
        <taxon>Herpotrichiellaceae</taxon>
        <taxon>Cladophialophora</taxon>
    </lineage>
</organism>
<gene>
    <name evidence="2" type="ORF">H2200_001278</name>
</gene>
<dbReference type="Proteomes" id="UP001172673">
    <property type="component" value="Unassembled WGS sequence"/>
</dbReference>
<comment type="caution">
    <text evidence="2">The sequence shown here is derived from an EMBL/GenBank/DDBJ whole genome shotgun (WGS) entry which is preliminary data.</text>
</comment>
<protein>
    <submittedName>
        <fullName evidence="2">Uncharacterized protein</fullName>
    </submittedName>
</protein>
<feature type="compositionally biased region" description="Basic and acidic residues" evidence="1">
    <location>
        <begin position="169"/>
        <end position="180"/>
    </location>
</feature>
<name>A0AA39CNX1_9EURO</name>
<evidence type="ECO:0000313" key="2">
    <source>
        <dbReference type="EMBL" id="KAJ9615204.1"/>
    </source>
</evidence>
<feature type="compositionally biased region" description="Basic and acidic residues" evidence="1">
    <location>
        <begin position="132"/>
        <end position="143"/>
    </location>
</feature>
<evidence type="ECO:0000313" key="3">
    <source>
        <dbReference type="Proteomes" id="UP001172673"/>
    </source>
</evidence>
<evidence type="ECO:0000256" key="1">
    <source>
        <dbReference type="SAM" id="MobiDB-lite"/>
    </source>
</evidence>
<feature type="compositionally biased region" description="Polar residues" evidence="1">
    <location>
        <begin position="107"/>
        <end position="130"/>
    </location>
</feature>
<sequence length="204" mass="22349">MPSLFTNEYSRGPLYQYWKERGAEERILRDQRVQEARIRSKGFTPMNAAYGPSSKESYTSRAERPPSYANELPSSTAEGSGRGSATTAPPISRLEAPSDGLPPYIDTTATSPTQNHFTNAISPTNDTLLSASEEKARLQRLEEQNQMSESDAAIAQTLSADEALENGDAEGKGKQPESKKSTVGKVGRWLADAASGYTKKQERW</sequence>
<reference evidence="2" key="1">
    <citation type="submission" date="2022-10" db="EMBL/GenBank/DDBJ databases">
        <title>Culturing micro-colonial fungi from biological soil crusts in the Mojave desert and describing Neophaeococcomyces mojavensis, and introducing the new genera and species Taxawa tesnikishii.</title>
        <authorList>
            <person name="Kurbessoian T."/>
            <person name="Stajich J.E."/>
        </authorList>
    </citation>
    <scope>NUCLEOTIDE SEQUENCE</scope>
    <source>
        <strain evidence="2">TK_41</strain>
    </source>
</reference>
<dbReference type="AlphaFoldDB" id="A0AA39CNX1"/>
<feature type="compositionally biased region" description="Polar residues" evidence="1">
    <location>
        <begin position="72"/>
        <end position="89"/>
    </location>
</feature>
<keyword evidence="3" id="KW-1185">Reference proteome</keyword>
<proteinExistence type="predicted"/>